<dbReference type="Gramene" id="ERN04487">
    <property type="protein sequence ID" value="ERN04487"/>
    <property type="gene ID" value="AMTR_s00081p00045240"/>
</dbReference>
<proteinExistence type="predicted"/>
<keyword evidence="2" id="KW-1185">Reference proteome</keyword>
<dbReference type="HOGENOM" id="CLU_2240242_0_0_1"/>
<gene>
    <name evidence="1" type="ORF">AMTR_s00081p00045240</name>
</gene>
<protein>
    <submittedName>
        <fullName evidence="1">Uncharacterized protein</fullName>
    </submittedName>
</protein>
<dbReference type="Proteomes" id="UP000017836">
    <property type="component" value="Unassembled WGS sequence"/>
</dbReference>
<dbReference type="EMBL" id="KI394223">
    <property type="protein sequence ID" value="ERN04487.1"/>
    <property type="molecule type" value="Genomic_DNA"/>
</dbReference>
<accession>W1P3M8</accession>
<evidence type="ECO:0000313" key="1">
    <source>
        <dbReference type="EMBL" id="ERN04487.1"/>
    </source>
</evidence>
<reference evidence="2" key="1">
    <citation type="journal article" date="2013" name="Science">
        <title>The Amborella genome and the evolution of flowering plants.</title>
        <authorList>
            <consortium name="Amborella Genome Project"/>
        </authorList>
    </citation>
    <scope>NUCLEOTIDE SEQUENCE [LARGE SCALE GENOMIC DNA]</scope>
</reference>
<sequence>MEQQGGGSCWLLVSGTGRRKRDGENGKKWVVGGCHLVRERQGRGEAWLQAVEVNGCGMRQVRWVFLEREKATIEWGKSGSVGEWWSKGDDGSCRTRQWGLVHERQ</sequence>
<evidence type="ECO:0000313" key="2">
    <source>
        <dbReference type="Proteomes" id="UP000017836"/>
    </source>
</evidence>
<organism evidence="1 2">
    <name type="scientific">Amborella trichopoda</name>
    <dbReference type="NCBI Taxonomy" id="13333"/>
    <lineage>
        <taxon>Eukaryota</taxon>
        <taxon>Viridiplantae</taxon>
        <taxon>Streptophyta</taxon>
        <taxon>Embryophyta</taxon>
        <taxon>Tracheophyta</taxon>
        <taxon>Spermatophyta</taxon>
        <taxon>Magnoliopsida</taxon>
        <taxon>Amborellales</taxon>
        <taxon>Amborellaceae</taxon>
        <taxon>Amborella</taxon>
    </lineage>
</organism>
<name>W1P3M8_AMBTC</name>
<dbReference type="AlphaFoldDB" id="W1P3M8"/>